<organism evidence="2 3">
    <name type="scientific">Actinomyces bovis</name>
    <dbReference type="NCBI Taxonomy" id="1658"/>
    <lineage>
        <taxon>Bacteria</taxon>
        <taxon>Bacillati</taxon>
        <taxon>Actinomycetota</taxon>
        <taxon>Actinomycetes</taxon>
        <taxon>Actinomycetales</taxon>
        <taxon>Actinomycetaceae</taxon>
        <taxon>Actinomyces</taxon>
    </lineage>
</organism>
<dbReference type="EMBL" id="UAPQ01000007">
    <property type="protein sequence ID" value="SPT53712.1"/>
    <property type="molecule type" value="Genomic_DNA"/>
</dbReference>
<accession>A0ABY1VQN5</accession>
<feature type="chain" id="PRO_5047547057" evidence="1">
    <location>
        <begin position="32"/>
        <end position="79"/>
    </location>
</feature>
<protein>
    <submittedName>
        <fullName evidence="2">Uncharacterized protein</fullName>
    </submittedName>
</protein>
<dbReference type="Proteomes" id="UP000250006">
    <property type="component" value="Unassembled WGS sequence"/>
</dbReference>
<feature type="signal peptide" evidence="1">
    <location>
        <begin position="1"/>
        <end position="31"/>
    </location>
</feature>
<reference evidence="2 3" key="1">
    <citation type="submission" date="2018-06" db="EMBL/GenBank/DDBJ databases">
        <authorList>
            <consortium name="Pathogen Informatics"/>
            <person name="Doyle S."/>
        </authorList>
    </citation>
    <scope>NUCLEOTIDE SEQUENCE [LARGE SCALE GENOMIC DNA]</scope>
    <source>
        <strain evidence="2 3">NCTC11535</strain>
    </source>
</reference>
<keyword evidence="3" id="KW-1185">Reference proteome</keyword>
<gene>
    <name evidence="2" type="ORF">NCTC11535_01389</name>
</gene>
<comment type="caution">
    <text evidence="2">The sequence shown here is derived from an EMBL/GenBank/DDBJ whole genome shotgun (WGS) entry which is preliminary data.</text>
</comment>
<name>A0ABY1VQN5_9ACTO</name>
<evidence type="ECO:0000256" key="1">
    <source>
        <dbReference type="SAM" id="SignalP"/>
    </source>
</evidence>
<sequence length="79" mass="8340">MRPSLKRGSRRALTAISIMAIVSAVSLPATAAESKDSQADSSQKITRSLELKSGARANNIPGRWFVELKSPAKAKGGSE</sequence>
<evidence type="ECO:0000313" key="2">
    <source>
        <dbReference type="EMBL" id="SPT53712.1"/>
    </source>
</evidence>
<keyword evidence="1" id="KW-0732">Signal</keyword>
<proteinExistence type="predicted"/>
<evidence type="ECO:0000313" key="3">
    <source>
        <dbReference type="Proteomes" id="UP000250006"/>
    </source>
</evidence>
<dbReference type="RefSeq" id="WP_111836648.1">
    <property type="nucleotide sequence ID" value="NZ_UAPQ01000007.1"/>
</dbReference>